<keyword evidence="2" id="KW-0732">Signal</keyword>
<dbReference type="PROSITE" id="PS50005">
    <property type="entry name" value="TPR"/>
    <property type="match status" value="3"/>
</dbReference>
<feature type="repeat" description="TPR" evidence="1">
    <location>
        <begin position="423"/>
        <end position="456"/>
    </location>
</feature>
<feature type="chain" id="PRO_5012568108" evidence="2">
    <location>
        <begin position="26"/>
        <end position="575"/>
    </location>
</feature>
<dbReference type="AlphaFoldDB" id="A0A1M7HAX0"/>
<dbReference type="SMART" id="SM00028">
    <property type="entry name" value="TPR"/>
    <property type="match status" value="6"/>
</dbReference>
<dbReference type="RefSeq" id="WP_073084122.1">
    <property type="nucleotide sequence ID" value="NZ_FRBL01000007.1"/>
</dbReference>
<feature type="signal peptide" evidence="2">
    <location>
        <begin position="1"/>
        <end position="25"/>
    </location>
</feature>
<sequence length="575" mass="65457">MRVYVTVIGLSLTLVFAACSTSKRAGGNATVDPVLLKQRTDSLFFAAQRSKMIGDYRAALSQYSDYLKLDRSNAVVFYEIARLLMETHSGPYALNFARKAATMDTSNHWFQQLLADAYAVSEKFDSGAMVYKNLARKYPENDDYLYNQGVLLSKANKLEAALAVFNQLEQKTGVVEEVTYQKQRLLLRMSKADEAAAEIKRLIDTNPSETRYYYLLAEVYDANDQIADATAVYNDILSRDPENARALIALGSYAKKRQDMPAYWDYMTRAFANNTYSIDEKVAYVYPYLRMLETDTTKLQEGLQLAHLIVAAHPNDAKSYALLGDMYSQGDILDSAQLNYQRSLSLDSTRFSVWYQQMWITSRKDDANDLLTLSDTVTRLFPKEFMGFYFNGLANYLLRQYPATIVSMNKALALGDAEKRFTADVYSLLGDAYHATGQNASSDSSYEKALLLRPKDATVLNNYSYYLSLRGENLSKAAEMSRRSLEIDPESPTFMDTYAWILFRQQKYQEAKEWMDKAFLFPASLQNASMLEHYGDILYNLNDVNKAVEYWQMAQEKGASSVALTKKIAEKRYVQ</sequence>
<dbReference type="PANTHER" id="PTHR12558:SF13">
    <property type="entry name" value="CELL DIVISION CYCLE PROTEIN 27 HOMOLOG"/>
    <property type="match status" value="1"/>
</dbReference>
<dbReference type="OrthoDB" id="9814220at2"/>
<proteinExistence type="predicted"/>
<reference evidence="3 4" key="1">
    <citation type="submission" date="2016-11" db="EMBL/GenBank/DDBJ databases">
        <authorList>
            <person name="Jaros S."/>
            <person name="Januszkiewicz K."/>
            <person name="Wedrychowicz H."/>
        </authorList>
    </citation>
    <scope>NUCLEOTIDE SEQUENCE [LARGE SCALE GENOMIC DNA]</scope>
    <source>
        <strain evidence="3 4">DSM 27406</strain>
    </source>
</reference>
<organism evidence="3 4">
    <name type="scientific">Chitinophaga jiangningensis</name>
    <dbReference type="NCBI Taxonomy" id="1419482"/>
    <lineage>
        <taxon>Bacteria</taxon>
        <taxon>Pseudomonadati</taxon>
        <taxon>Bacteroidota</taxon>
        <taxon>Chitinophagia</taxon>
        <taxon>Chitinophagales</taxon>
        <taxon>Chitinophagaceae</taxon>
        <taxon>Chitinophaga</taxon>
    </lineage>
</organism>
<dbReference type="InterPro" id="IPR019734">
    <property type="entry name" value="TPR_rpt"/>
</dbReference>
<dbReference type="Pfam" id="PF13432">
    <property type="entry name" value="TPR_16"/>
    <property type="match status" value="2"/>
</dbReference>
<dbReference type="Proteomes" id="UP000184420">
    <property type="component" value="Unassembled WGS sequence"/>
</dbReference>
<protein>
    <submittedName>
        <fullName evidence="3">Tetratricopeptide repeat-containing protein</fullName>
    </submittedName>
</protein>
<keyword evidence="4" id="KW-1185">Reference proteome</keyword>
<feature type="repeat" description="TPR" evidence="1">
    <location>
        <begin position="210"/>
        <end position="243"/>
    </location>
</feature>
<dbReference type="PROSITE" id="PS51257">
    <property type="entry name" value="PROKAR_LIPOPROTEIN"/>
    <property type="match status" value="1"/>
</dbReference>
<dbReference type="Pfam" id="PF13181">
    <property type="entry name" value="TPR_8"/>
    <property type="match status" value="1"/>
</dbReference>
<accession>A0A1M7HAX0</accession>
<dbReference type="PANTHER" id="PTHR12558">
    <property type="entry name" value="CELL DIVISION CYCLE 16,23,27"/>
    <property type="match status" value="1"/>
</dbReference>
<dbReference type="EMBL" id="FRBL01000007">
    <property type="protein sequence ID" value="SHM25570.1"/>
    <property type="molecule type" value="Genomic_DNA"/>
</dbReference>
<dbReference type="Gene3D" id="1.25.40.10">
    <property type="entry name" value="Tetratricopeptide repeat domain"/>
    <property type="match status" value="4"/>
</dbReference>
<keyword evidence="1" id="KW-0802">TPR repeat</keyword>
<evidence type="ECO:0000313" key="4">
    <source>
        <dbReference type="Proteomes" id="UP000184420"/>
    </source>
</evidence>
<feature type="repeat" description="TPR" evidence="1">
    <location>
        <begin position="317"/>
        <end position="350"/>
    </location>
</feature>
<gene>
    <name evidence="3" type="ORF">SAMN05444266_107154</name>
</gene>
<evidence type="ECO:0000256" key="2">
    <source>
        <dbReference type="SAM" id="SignalP"/>
    </source>
</evidence>
<evidence type="ECO:0000313" key="3">
    <source>
        <dbReference type="EMBL" id="SHM25570.1"/>
    </source>
</evidence>
<name>A0A1M7HAX0_9BACT</name>
<dbReference type="STRING" id="1419482.SAMN05444266_107154"/>
<evidence type="ECO:0000256" key="1">
    <source>
        <dbReference type="PROSITE-ProRule" id="PRU00339"/>
    </source>
</evidence>
<dbReference type="SUPFAM" id="SSF48452">
    <property type="entry name" value="TPR-like"/>
    <property type="match status" value="2"/>
</dbReference>
<dbReference type="InterPro" id="IPR011990">
    <property type="entry name" value="TPR-like_helical_dom_sf"/>
</dbReference>